<name>A0A7Z2RQT6_VIBPH</name>
<gene>
    <name evidence="2" type="ORF">EHC69_15915</name>
    <name evidence="1" type="ORF">I7278_21885</name>
</gene>
<protein>
    <submittedName>
        <fullName evidence="1">Uncharacterized protein</fullName>
    </submittedName>
</protein>
<dbReference type="Proteomes" id="UP000856022">
    <property type="component" value="Unassembled WGS sequence"/>
</dbReference>
<evidence type="ECO:0000313" key="1">
    <source>
        <dbReference type="EMBL" id="HAS6679439.1"/>
    </source>
</evidence>
<evidence type="ECO:0000313" key="2">
    <source>
        <dbReference type="EMBL" id="QHH11139.1"/>
    </source>
</evidence>
<dbReference type="EMBL" id="CP034298">
    <property type="protein sequence ID" value="QHH11139.1"/>
    <property type="molecule type" value="Genomic_DNA"/>
</dbReference>
<evidence type="ECO:0000313" key="3">
    <source>
        <dbReference type="Proteomes" id="UP000464718"/>
    </source>
</evidence>
<dbReference type="AlphaFoldDB" id="A0A7Z2RQT6"/>
<reference evidence="2 3" key="2">
    <citation type="submission" date="2018-12" db="EMBL/GenBank/DDBJ databases">
        <title>Genomic insights into the evolutionary origins and pathogenicity of five Vibrio parahaemolyticus strains isolated from the shrimp with acute hepatopancreatic necrosis disease (AHPND).</title>
        <authorList>
            <person name="Yang Q."/>
            <person name="Dong X."/>
            <person name="Xie G."/>
            <person name="Fu S."/>
            <person name="Zou P."/>
            <person name="Sun J."/>
            <person name="Wang Y."/>
            <person name="Huang J."/>
        </authorList>
    </citation>
    <scope>NUCLEOTIDE SEQUENCE [LARGE SCALE GENOMIC DNA]</scope>
    <source>
        <strain evidence="2 3">20160303005-1</strain>
    </source>
</reference>
<organism evidence="1">
    <name type="scientific">Vibrio parahaemolyticus</name>
    <dbReference type="NCBI Taxonomy" id="670"/>
    <lineage>
        <taxon>Bacteria</taxon>
        <taxon>Pseudomonadati</taxon>
        <taxon>Pseudomonadota</taxon>
        <taxon>Gammaproteobacteria</taxon>
        <taxon>Vibrionales</taxon>
        <taxon>Vibrionaceae</taxon>
        <taxon>Vibrio</taxon>
    </lineage>
</organism>
<sequence length="47" mass="5601">MATLVYFRLSLVIYSPALRTRHLHFKFLSIKNDKFRQHSGEKHTQAL</sequence>
<reference evidence="1" key="1">
    <citation type="journal article" date="2018" name="Genome Biol.">
        <title>SKESA: strategic k-mer extension for scrupulous assemblies.</title>
        <authorList>
            <person name="Souvorov A."/>
            <person name="Agarwala R."/>
            <person name="Lipman D.J."/>
        </authorList>
    </citation>
    <scope>NUCLEOTIDE SEQUENCE</scope>
    <source>
        <strain evidence="1">1930</strain>
    </source>
</reference>
<dbReference type="Proteomes" id="UP000464718">
    <property type="component" value="Chromosome i"/>
</dbReference>
<proteinExistence type="predicted"/>
<dbReference type="EMBL" id="DACQKT010000014">
    <property type="protein sequence ID" value="HAS6679439.1"/>
    <property type="molecule type" value="Genomic_DNA"/>
</dbReference>
<reference evidence="1" key="3">
    <citation type="submission" date="2019-12" db="EMBL/GenBank/DDBJ databases">
        <authorList>
            <consortium name="NCBI Pathogen Detection Project"/>
        </authorList>
    </citation>
    <scope>NUCLEOTIDE SEQUENCE</scope>
    <source>
        <strain evidence="1">1930</strain>
    </source>
</reference>
<accession>A0A7Z2RQT6</accession>